<accession>A0A859DQU7</accession>
<comment type="function">
    <text evidence="3">This protein is a component of the acetyl coenzyme A carboxylase complex; first, biotin carboxylase catalyzes the carboxylation of the carrier protein and then the transcarboxylase transfers the carboxyl group to form malonyl-CoA.</text>
</comment>
<dbReference type="PANTHER" id="PTHR45266:SF3">
    <property type="entry name" value="OXALOACETATE DECARBOXYLASE ALPHA CHAIN"/>
    <property type="match status" value="1"/>
</dbReference>
<dbReference type="PROSITE" id="PS50968">
    <property type="entry name" value="BIOTINYL_LIPOYL"/>
    <property type="match status" value="1"/>
</dbReference>
<dbReference type="Gene3D" id="2.40.50.100">
    <property type="match status" value="1"/>
</dbReference>
<dbReference type="FunFam" id="2.40.50.100:FF:000003">
    <property type="entry name" value="Acetyl-CoA carboxylase biotin carboxyl carrier protein"/>
    <property type="match status" value="1"/>
</dbReference>
<feature type="domain" description="Lipoyl-binding" evidence="4">
    <location>
        <begin position="77"/>
        <end position="153"/>
    </location>
</feature>
<keyword evidence="8" id="KW-1185">Reference proteome</keyword>
<dbReference type="GO" id="GO:0009317">
    <property type="term" value="C:acetyl-CoA carboxylase complex"/>
    <property type="evidence" value="ECO:0007669"/>
    <property type="project" value="InterPro"/>
</dbReference>
<dbReference type="SUPFAM" id="SSF51230">
    <property type="entry name" value="Single hybrid motif"/>
    <property type="match status" value="1"/>
</dbReference>
<evidence type="ECO:0000256" key="3">
    <source>
        <dbReference type="RuleBase" id="RU364072"/>
    </source>
</evidence>
<dbReference type="RefSeq" id="WP_086035782.1">
    <property type="nucleotide sequence ID" value="NZ_CP046051.1"/>
</dbReference>
<dbReference type="PRINTS" id="PR01071">
    <property type="entry name" value="ACOABIOTINCC"/>
</dbReference>
<evidence type="ECO:0000256" key="2">
    <source>
        <dbReference type="ARBA" id="ARBA00023267"/>
    </source>
</evidence>
<dbReference type="Pfam" id="PF00364">
    <property type="entry name" value="Biotin_lipoyl"/>
    <property type="match status" value="1"/>
</dbReference>
<reference evidence="6" key="2">
    <citation type="journal article" date="2021" name="Appl. Environ. Microbiol.">
        <title>Adaptability of a Caproate-Producing Bacterium Contributes to Its Dominance in an Anaerobic Fermentation System.</title>
        <authorList>
            <person name="Wang H."/>
            <person name="Gu Y."/>
            <person name="Zhou W."/>
            <person name="Zhao D."/>
            <person name="Qiao Z."/>
            <person name="Zheng J."/>
            <person name="Gao J."/>
            <person name="Chen X."/>
            <person name="Ren C."/>
            <person name="Xu Y."/>
        </authorList>
    </citation>
    <scope>NUCLEOTIDE SEQUENCE</scope>
    <source>
        <strain evidence="6">JNU-WLY1368</strain>
    </source>
</reference>
<evidence type="ECO:0000313" key="6">
    <source>
        <dbReference type="EMBL" id="QKO31041.1"/>
    </source>
</evidence>
<dbReference type="GO" id="GO:0003989">
    <property type="term" value="F:acetyl-CoA carboxylase activity"/>
    <property type="evidence" value="ECO:0007669"/>
    <property type="project" value="InterPro"/>
</dbReference>
<gene>
    <name evidence="5" type="primary">accB</name>
    <name evidence="5" type="ORF">GJQ69_04985</name>
    <name evidence="6" type="ORF">GKP14_08565</name>
</gene>
<reference evidence="7 8" key="1">
    <citation type="submission" date="2019-11" db="EMBL/GenBank/DDBJ databases">
        <authorList>
            <person name="Ren C."/>
            <person name="Wang H."/>
            <person name="Xu Y."/>
        </authorList>
    </citation>
    <scope>NUCLEOTIDE SEQUENCE [LARGE SCALE GENOMIC DNA]</scope>
    <source>
        <strain evidence="8">JNU-WLY1368</strain>
        <strain evidence="5 7">LBM 19010</strain>
    </source>
</reference>
<keyword evidence="2 3" id="KW-0092">Biotin</keyword>
<dbReference type="InterPro" id="IPR001249">
    <property type="entry name" value="AcCoA_biotinCC"/>
</dbReference>
<dbReference type="Proteomes" id="UP000501316">
    <property type="component" value="Chromosome"/>
</dbReference>
<dbReference type="Proteomes" id="UP000509623">
    <property type="component" value="Chromosome"/>
</dbReference>
<sequence length="153" mass="16400">MNLQEIKELTQVMEEAGLTSLEVEQDGQRVCLKKDLPPVAPVTTISAAAPAAAAPAPSATDTVSTNTEDGVVNFNDVTELKSPMVGTVYVAPSPGEKPYVHVGDKVKQGQVLCVIEAMKLMNEYTAPQDGEIVDICIEDGQLVEYGQCLFKIY</sequence>
<dbReference type="EMBL" id="CP046161">
    <property type="protein sequence ID" value="QKO31041.1"/>
    <property type="molecule type" value="Genomic_DNA"/>
</dbReference>
<proteinExistence type="predicted"/>
<dbReference type="GO" id="GO:0006633">
    <property type="term" value="P:fatty acid biosynthetic process"/>
    <property type="evidence" value="ECO:0007669"/>
    <property type="project" value="UniProtKB-UniPathway"/>
</dbReference>
<dbReference type="EMBL" id="CP046051">
    <property type="protein sequence ID" value="QKN23889.1"/>
    <property type="molecule type" value="Genomic_DNA"/>
</dbReference>
<keyword evidence="3" id="KW-0444">Lipid biosynthesis</keyword>
<dbReference type="PANTHER" id="PTHR45266">
    <property type="entry name" value="OXALOACETATE DECARBOXYLASE ALPHA CHAIN"/>
    <property type="match status" value="1"/>
</dbReference>
<dbReference type="InterPro" id="IPR050709">
    <property type="entry name" value="Biotin_Carboxyl_Carrier/Decarb"/>
</dbReference>
<protein>
    <recommendedName>
        <fullName evidence="1 3">Biotin carboxyl carrier protein of acetyl-CoA carboxylase</fullName>
    </recommendedName>
</protein>
<dbReference type="AlphaFoldDB" id="A0A859DQU7"/>
<dbReference type="KEGG" id="clf:GJQ69_04985"/>
<keyword evidence="3" id="KW-0275">Fatty acid biosynthesis</keyword>
<comment type="pathway">
    <text evidence="3">Lipid metabolism; fatty acid biosynthesis.</text>
</comment>
<dbReference type="InterPro" id="IPR000089">
    <property type="entry name" value="Biotin_lipoyl"/>
</dbReference>
<reference evidence="6" key="3">
    <citation type="journal article" date="2022" name="Int. J. Syst. Evol. Microbiol.">
        <title>Caproicibacterium lactatifermentans sp. nov., isolated from pit clay used for the production of Chinese strong aroma-type liquor.</title>
        <authorList>
            <person name="Wang H."/>
            <person name="Gu Y."/>
            <person name="Zhao D."/>
            <person name="Qiao Z."/>
            <person name="Zheng J."/>
            <person name="Gao J."/>
            <person name="Ren C."/>
            <person name="Xu Y."/>
        </authorList>
    </citation>
    <scope>NUCLEOTIDE SEQUENCE</scope>
    <source>
        <strain evidence="6">JNU-WLY1368</strain>
    </source>
</reference>
<dbReference type="NCBIfam" id="TIGR00531">
    <property type="entry name" value="BCCP"/>
    <property type="match status" value="1"/>
</dbReference>
<evidence type="ECO:0000313" key="5">
    <source>
        <dbReference type="EMBL" id="QKN23889.1"/>
    </source>
</evidence>
<evidence type="ECO:0000313" key="7">
    <source>
        <dbReference type="Proteomes" id="UP000501316"/>
    </source>
</evidence>
<evidence type="ECO:0000256" key="1">
    <source>
        <dbReference type="ARBA" id="ARBA00017562"/>
    </source>
</evidence>
<organism evidence="5 7">
    <name type="scientific">Caproicibacterium lactatifermentans</name>
    <dbReference type="NCBI Taxonomy" id="2666138"/>
    <lineage>
        <taxon>Bacteria</taxon>
        <taxon>Bacillati</taxon>
        <taxon>Bacillota</taxon>
        <taxon>Clostridia</taxon>
        <taxon>Eubacteriales</taxon>
        <taxon>Oscillospiraceae</taxon>
        <taxon>Caproicibacterium</taxon>
    </lineage>
</organism>
<dbReference type="InterPro" id="IPR011053">
    <property type="entry name" value="Single_hybrid_motif"/>
</dbReference>
<dbReference type="UniPathway" id="UPA00094"/>
<name>A0A859DQU7_9FIRM</name>
<keyword evidence="3" id="KW-0276">Fatty acid metabolism</keyword>
<evidence type="ECO:0000313" key="8">
    <source>
        <dbReference type="Proteomes" id="UP000509623"/>
    </source>
</evidence>
<keyword evidence="3" id="KW-0443">Lipid metabolism</keyword>
<evidence type="ECO:0000259" key="4">
    <source>
        <dbReference type="PROSITE" id="PS50968"/>
    </source>
</evidence>
<dbReference type="CDD" id="cd06850">
    <property type="entry name" value="biotinyl_domain"/>
    <property type="match status" value="1"/>
</dbReference>